<comment type="caution">
    <text evidence="1">The sequence shown here is derived from an EMBL/GenBank/DDBJ whole genome shotgun (WGS) entry which is preliminary data.</text>
</comment>
<organism evidence="1 2">
    <name type="scientific">Petrolisthes cinctipes</name>
    <name type="common">Flat porcelain crab</name>
    <dbReference type="NCBI Taxonomy" id="88211"/>
    <lineage>
        <taxon>Eukaryota</taxon>
        <taxon>Metazoa</taxon>
        <taxon>Ecdysozoa</taxon>
        <taxon>Arthropoda</taxon>
        <taxon>Crustacea</taxon>
        <taxon>Multicrustacea</taxon>
        <taxon>Malacostraca</taxon>
        <taxon>Eumalacostraca</taxon>
        <taxon>Eucarida</taxon>
        <taxon>Decapoda</taxon>
        <taxon>Pleocyemata</taxon>
        <taxon>Anomura</taxon>
        <taxon>Galatheoidea</taxon>
        <taxon>Porcellanidae</taxon>
        <taxon>Petrolisthes</taxon>
    </lineage>
</organism>
<gene>
    <name evidence="1" type="ORF">Pcinc_004084</name>
</gene>
<proteinExistence type="predicted"/>
<evidence type="ECO:0000313" key="2">
    <source>
        <dbReference type="Proteomes" id="UP001286313"/>
    </source>
</evidence>
<sequence length="88" mass="9374">MGCVYGARGGREKMEKIGVNRGLATGIGYERSGVVRVTLVEENECEGGKMEVGKAQEMGATGQESSAAGKVVEAWCGWHSIDDLHTWA</sequence>
<keyword evidence="2" id="KW-1185">Reference proteome</keyword>
<reference evidence="1" key="1">
    <citation type="submission" date="2023-10" db="EMBL/GenBank/DDBJ databases">
        <title>Genome assemblies of two species of porcelain crab, Petrolisthes cinctipes and Petrolisthes manimaculis (Anomura: Porcellanidae).</title>
        <authorList>
            <person name="Angst P."/>
        </authorList>
    </citation>
    <scope>NUCLEOTIDE SEQUENCE</scope>
    <source>
        <strain evidence="1">PB745_01</strain>
        <tissue evidence="1">Gill</tissue>
    </source>
</reference>
<dbReference type="Proteomes" id="UP001286313">
    <property type="component" value="Unassembled WGS sequence"/>
</dbReference>
<name>A0AAE1L1Y8_PETCI</name>
<dbReference type="EMBL" id="JAWQEG010000286">
    <property type="protein sequence ID" value="KAK3892117.1"/>
    <property type="molecule type" value="Genomic_DNA"/>
</dbReference>
<accession>A0AAE1L1Y8</accession>
<evidence type="ECO:0000313" key="1">
    <source>
        <dbReference type="EMBL" id="KAK3892117.1"/>
    </source>
</evidence>
<protein>
    <submittedName>
        <fullName evidence="1">Uncharacterized protein</fullName>
    </submittedName>
</protein>
<dbReference type="AlphaFoldDB" id="A0AAE1L1Y8"/>